<protein>
    <recommendedName>
        <fullName evidence="1">Amidase domain-containing protein</fullName>
    </recommendedName>
</protein>
<dbReference type="EnsemblMetazoa" id="XM_019915861.1">
    <property type="protein sequence ID" value="XP_019771420.1"/>
    <property type="gene ID" value="LOC109545275"/>
</dbReference>
<sequence>MPGGGCGDFNKQYEKNSKFQFVRRFRVSVVSKLSQIHSKSHVAGRQRRLLTRRAAEMGNENSWNDYGRRISKVIFAFVEYVFQVLFGLVYGGGAKQSMPPIEDLLLLESASTIALKIRTQKITSEQVLDSFIERIKQVNPVLNCVVADRFDEARKEAQEADQLIQAQRIPQETLANEKPFLGVPFTTKDCIPVKGLIHSSGLFSRRHNRAEADAAAISLLRQAGAIPIGLTNVSELCMWWESANNIHGRTNNPYDTTRIVGGSSGGEGCAQAAAASAFGIGSDIGGSIRMPAFFNGIFGHMPTPLTVPLTGQYPAPISEEQTKFLRIGPMCRRAEDLLPLLKVISGNSPKLRLDEPVQIKNIKIFYQETDGGSKLVSTVSPDIRELFGKISSHFERAHAIRATKVSLKRFIKSGPMWFANMKAPSGPTFGDQLANLKGRINPWWELFKWMFGKSNHSFIALATCLVEKGGCSYGDEKYQYLVKERDALRLEVLDLLGDDGVFLYPTHPTSAPYHHQPLVRPFNFSYTGIINVLKFPATHIPMGLDRHGLPIGVQVISRECNDRLCLAVARELEKAFGGWVPPGGIA</sequence>
<dbReference type="GO" id="GO:0012505">
    <property type="term" value="C:endomembrane system"/>
    <property type="evidence" value="ECO:0007669"/>
    <property type="project" value="TreeGrafter"/>
</dbReference>
<dbReference type="SUPFAM" id="SSF75304">
    <property type="entry name" value="Amidase signature (AS) enzymes"/>
    <property type="match status" value="1"/>
</dbReference>
<evidence type="ECO:0000313" key="2">
    <source>
        <dbReference type="EnsemblMetazoa" id="XP_019771420.1"/>
    </source>
</evidence>
<dbReference type="InterPro" id="IPR052739">
    <property type="entry name" value="FAAH2"/>
</dbReference>
<dbReference type="InterPro" id="IPR023631">
    <property type="entry name" value="Amidase_dom"/>
</dbReference>
<dbReference type="GeneID" id="109545275"/>
<evidence type="ECO:0000313" key="3">
    <source>
        <dbReference type="Proteomes" id="UP000019118"/>
    </source>
</evidence>
<reference evidence="2" key="2">
    <citation type="submission" date="2024-08" db="UniProtKB">
        <authorList>
            <consortium name="EnsemblMetazoa"/>
        </authorList>
    </citation>
    <scope>IDENTIFICATION</scope>
</reference>
<dbReference type="PANTHER" id="PTHR43372:SF4">
    <property type="entry name" value="FATTY-ACID AMIDE HYDROLASE 2"/>
    <property type="match status" value="1"/>
</dbReference>
<reference evidence="3" key="1">
    <citation type="journal article" date="2013" name="Genome Biol.">
        <title>Draft genome of the mountain pine beetle, Dendroctonus ponderosae Hopkins, a major forest pest.</title>
        <authorList>
            <person name="Keeling C.I."/>
            <person name="Yuen M.M."/>
            <person name="Liao N.Y."/>
            <person name="Docking T.R."/>
            <person name="Chan S.K."/>
            <person name="Taylor G.A."/>
            <person name="Palmquist D.L."/>
            <person name="Jackman S.D."/>
            <person name="Nguyen A."/>
            <person name="Li M."/>
            <person name="Henderson H."/>
            <person name="Janes J.K."/>
            <person name="Zhao Y."/>
            <person name="Pandoh P."/>
            <person name="Moore R."/>
            <person name="Sperling F.A."/>
            <person name="Huber D.P."/>
            <person name="Birol I."/>
            <person name="Jones S.J."/>
            <person name="Bohlmann J."/>
        </authorList>
    </citation>
    <scope>NUCLEOTIDE SEQUENCE</scope>
</reference>
<organism evidence="2 3">
    <name type="scientific">Dendroctonus ponderosae</name>
    <name type="common">Mountain pine beetle</name>
    <dbReference type="NCBI Taxonomy" id="77166"/>
    <lineage>
        <taxon>Eukaryota</taxon>
        <taxon>Metazoa</taxon>
        <taxon>Ecdysozoa</taxon>
        <taxon>Arthropoda</taxon>
        <taxon>Hexapoda</taxon>
        <taxon>Insecta</taxon>
        <taxon>Pterygota</taxon>
        <taxon>Neoptera</taxon>
        <taxon>Endopterygota</taxon>
        <taxon>Coleoptera</taxon>
        <taxon>Polyphaga</taxon>
        <taxon>Cucujiformia</taxon>
        <taxon>Curculionidae</taxon>
        <taxon>Scolytinae</taxon>
        <taxon>Dendroctonus</taxon>
    </lineage>
</organism>
<dbReference type="Gene3D" id="3.90.1300.10">
    <property type="entry name" value="Amidase signature (AS) domain"/>
    <property type="match status" value="1"/>
</dbReference>
<proteinExistence type="predicted"/>
<dbReference type="InterPro" id="IPR036928">
    <property type="entry name" value="AS_sf"/>
</dbReference>
<keyword evidence="3" id="KW-1185">Reference proteome</keyword>
<dbReference type="PANTHER" id="PTHR43372">
    <property type="entry name" value="FATTY-ACID AMIDE HYDROLASE"/>
    <property type="match status" value="1"/>
</dbReference>
<feature type="domain" description="Amidase" evidence="1">
    <location>
        <begin position="127"/>
        <end position="566"/>
    </location>
</feature>
<dbReference type="KEGG" id="dpa:109545275"/>
<dbReference type="AlphaFoldDB" id="A0AAR5QDW7"/>
<dbReference type="Proteomes" id="UP000019118">
    <property type="component" value="Unassembled WGS sequence"/>
</dbReference>
<dbReference type="Pfam" id="PF01425">
    <property type="entry name" value="Amidase"/>
    <property type="match status" value="1"/>
</dbReference>
<name>A0AAR5QDW7_DENPD</name>
<accession>A0AAR5QDW7</accession>
<evidence type="ECO:0000259" key="1">
    <source>
        <dbReference type="Pfam" id="PF01425"/>
    </source>
</evidence>